<accession>A0ABT7N070</accession>
<comment type="caution">
    <text evidence="1">The sequence shown here is derived from an EMBL/GenBank/DDBJ whole genome shotgun (WGS) entry which is preliminary data.</text>
</comment>
<reference evidence="1 2" key="1">
    <citation type="submission" date="2023-06" db="EMBL/GenBank/DDBJ databases">
        <title>Microbacterium sp. nov., isolated from a waste landfill.</title>
        <authorList>
            <person name="Wen W."/>
        </authorList>
    </citation>
    <scope>NUCLEOTIDE SEQUENCE [LARGE SCALE GENOMIC DNA]</scope>
    <source>
        <strain evidence="1 2">ASV49</strain>
    </source>
</reference>
<proteinExistence type="predicted"/>
<gene>
    <name evidence="1" type="ORF">QSV35_12185</name>
</gene>
<evidence type="ECO:0000313" key="2">
    <source>
        <dbReference type="Proteomes" id="UP001235064"/>
    </source>
</evidence>
<dbReference type="RefSeq" id="WP_286289023.1">
    <property type="nucleotide sequence ID" value="NZ_JASXSZ010000003.1"/>
</dbReference>
<evidence type="ECO:0000313" key="1">
    <source>
        <dbReference type="EMBL" id="MDL9980092.1"/>
    </source>
</evidence>
<dbReference type="EMBL" id="JASXSZ010000003">
    <property type="protein sequence ID" value="MDL9980092.1"/>
    <property type="molecule type" value="Genomic_DNA"/>
</dbReference>
<dbReference type="Proteomes" id="UP001235064">
    <property type="component" value="Unassembled WGS sequence"/>
</dbReference>
<protein>
    <submittedName>
        <fullName evidence="1">Uncharacterized protein</fullName>
    </submittedName>
</protein>
<organism evidence="1 2">
    <name type="scientific">Microbacterium candidum</name>
    <dbReference type="NCBI Taxonomy" id="3041922"/>
    <lineage>
        <taxon>Bacteria</taxon>
        <taxon>Bacillati</taxon>
        <taxon>Actinomycetota</taxon>
        <taxon>Actinomycetes</taxon>
        <taxon>Micrococcales</taxon>
        <taxon>Microbacteriaceae</taxon>
        <taxon>Microbacterium</taxon>
    </lineage>
</organism>
<name>A0ABT7N070_9MICO</name>
<keyword evidence="2" id="KW-1185">Reference proteome</keyword>
<sequence>MTFLTVPRALEPPGPKHLSAIRESLREIDATVHPSDPTTTLTPIGA</sequence>